<proteinExistence type="predicted"/>
<keyword evidence="2" id="KW-1185">Reference proteome</keyword>
<protein>
    <submittedName>
        <fullName evidence="1">Uncharacterized protein</fullName>
    </submittedName>
</protein>
<sequence>MMSSKNSKDMHIKLSEQLRTNLMSLIDALNQTIEERTSTGELNNRQLNVFNYFEMQVVGFLNYFMNNLESNNMSLSSTMCNDDASFLLNDSNLESDPSLDSGFNDSFNYTNSHSGVIEEANESLSIDDLSFVTANDHAIYSNKIERTLSTTQMLKAFTEYPLNYELLNRTLLNKYDSGQVETIQNFDRVLKDLLSNVRNQYHTLIDNLCNTKYDKTKETNSTLEKMRHKIFLIETLIETVPWEPIKRSKSEENMEDVSMLKFFIEMDMPSTQS</sequence>
<dbReference type="Proteomes" id="UP000663879">
    <property type="component" value="Unassembled WGS sequence"/>
</dbReference>
<evidence type="ECO:0000313" key="2">
    <source>
        <dbReference type="Proteomes" id="UP000663879"/>
    </source>
</evidence>
<dbReference type="AlphaFoldDB" id="A0A814DAM2"/>
<name>A0A814DAM2_9BILA</name>
<dbReference type="EMBL" id="CAJNOC010002791">
    <property type="protein sequence ID" value="CAF0951679.1"/>
    <property type="molecule type" value="Genomic_DNA"/>
</dbReference>
<organism evidence="1 2">
    <name type="scientific">Brachionus calyciflorus</name>
    <dbReference type="NCBI Taxonomy" id="104777"/>
    <lineage>
        <taxon>Eukaryota</taxon>
        <taxon>Metazoa</taxon>
        <taxon>Spiralia</taxon>
        <taxon>Gnathifera</taxon>
        <taxon>Rotifera</taxon>
        <taxon>Eurotatoria</taxon>
        <taxon>Monogononta</taxon>
        <taxon>Pseudotrocha</taxon>
        <taxon>Ploima</taxon>
        <taxon>Brachionidae</taxon>
        <taxon>Brachionus</taxon>
    </lineage>
</organism>
<accession>A0A814DAM2</accession>
<evidence type="ECO:0000313" key="1">
    <source>
        <dbReference type="EMBL" id="CAF0951679.1"/>
    </source>
</evidence>
<comment type="caution">
    <text evidence="1">The sequence shown here is derived from an EMBL/GenBank/DDBJ whole genome shotgun (WGS) entry which is preliminary data.</text>
</comment>
<gene>
    <name evidence="1" type="ORF">OXX778_LOCUS13977</name>
</gene>
<reference evidence="1" key="1">
    <citation type="submission" date="2021-02" db="EMBL/GenBank/DDBJ databases">
        <authorList>
            <person name="Nowell W R."/>
        </authorList>
    </citation>
    <scope>NUCLEOTIDE SEQUENCE</scope>
    <source>
        <strain evidence="1">Ploen Becks lab</strain>
    </source>
</reference>